<feature type="region of interest" description="Disordered" evidence="5">
    <location>
        <begin position="197"/>
        <end position="246"/>
    </location>
</feature>
<sequence>MASSGPSPKRRRTDNTPVSAASIAQANATMQTIFSGNARQNRWMTGGTSGQLTDPTAPANRGAAPTSRLNENAALRNGNQASLKAAGSTPTLSIKATSTHLVDYQLPNIAPAPARPRNTLGNSGRKSLELQAGALARQGLPSPAPSEENTVNSPLIRTSPLLAPAVLPRRGPDGPHAAIRQGSASSATMSPMLVDHQRPSWAAPQPSHTARSIAGPSSTRPPSRSLRSNVPGDQQKPQVAVTSPMFPSNVPAFARSSPLGQMSAQPAVFVSPAQSPVYPPNPHSRDAASVLPLNHFFDPNVLLGQIAAQIQRLDSLDPSGTNSPNDRPRMILLQDAVLNSDSFYLVLSQLFCLHSRQGGHTELPRSIRGATAESWERLASLLCDNSTLIPSTVQWFSEFPIPVARMEDYSALKPGFKAAYETQVSRVSDFMNKLSQEWMALVRSSMKRSAPPLVEDLCFKLSLYSPILQNTAFRAIARTFWPQYTPSRAEQGIAQLMTLHFQDQQWWLSGLSWAPSKKEDGYAAFKKVYTGWMLYDQASQQYYAQYGPNGPVLAPYQMPRDVLATFGMQYPGAGPTNAQLPLVRQASGSSGRSSQGAQQPRTSMPLSARAQQVQQDWLRQSIVPSMLPQNGLTFVAPSRQNATGIPKVNRALLPPLDECPRAQPTHPDSSRSALHQAHLRSPVLVASQVAGATPKLYRYVTGCALSPQSIDKDVPIQCRTFHLGDNFQSINLAATSGGTRGERLTHTISEASKQYRLRCCKVDKKSGFETLSSWVEADNIWPDNVFFDLNGTSLEPRRKLHHGRYQSIDLTYLVQPGPNVLKIVLIRSADDSSDFNYAIAVETIGAKTHENLLQTIPLVSVEDSLNTIKHSLSSAPNSDNHDNEIQLISSTTTIKLFDPISCSHIFTRPIRGRNCLHRDPCDLETFLSQSQVPRHAAPGDNAPSIVDTWRCPICRRDVRPDMLIEDGFLVEVRRMLEEQGRLDTRAIVVAADGGWRIKAEGKTGVRSASLEREQGATVGVVGGGRVVIELD</sequence>
<feature type="compositionally biased region" description="Polar residues" evidence="5">
    <location>
        <begin position="147"/>
        <end position="156"/>
    </location>
</feature>
<dbReference type="Proteomes" id="UP001310890">
    <property type="component" value="Unassembled WGS sequence"/>
</dbReference>
<dbReference type="GO" id="GO:0016925">
    <property type="term" value="P:protein sumoylation"/>
    <property type="evidence" value="ECO:0007669"/>
    <property type="project" value="TreeGrafter"/>
</dbReference>
<accession>A0AAN7TSE8</accession>
<evidence type="ECO:0000256" key="4">
    <source>
        <dbReference type="PROSITE-ProRule" id="PRU00452"/>
    </source>
</evidence>
<dbReference type="GO" id="GO:0061665">
    <property type="term" value="F:SUMO ligase activity"/>
    <property type="evidence" value="ECO:0007669"/>
    <property type="project" value="TreeGrafter"/>
</dbReference>
<dbReference type="Gene3D" id="3.30.40.10">
    <property type="entry name" value="Zinc/RING finger domain, C3HC4 (zinc finger)"/>
    <property type="match status" value="1"/>
</dbReference>
<reference evidence="7" key="1">
    <citation type="submission" date="2023-08" db="EMBL/GenBank/DDBJ databases">
        <title>Black Yeasts Isolated from many extreme environments.</title>
        <authorList>
            <person name="Coleine C."/>
            <person name="Stajich J.E."/>
            <person name="Selbmann L."/>
        </authorList>
    </citation>
    <scope>NUCLEOTIDE SEQUENCE</scope>
    <source>
        <strain evidence="7">CCFEE 5401</strain>
    </source>
</reference>
<feature type="region of interest" description="Disordered" evidence="5">
    <location>
        <begin position="40"/>
        <end position="65"/>
    </location>
</feature>
<evidence type="ECO:0000256" key="1">
    <source>
        <dbReference type="ARBA" id="ARBA00022723"/>
    </source>
</evidence>
<feature type="compositionally biased region" description="Polar residues" evidence="5">
    <location>
        <begin position="600"/>
        <end position="610"/>
    </location>
</feature>
<dbReference type="AlphaFoldDB" id="A0AAN7TSE8"/>
<dbReference type="PROSITE" id="PS51044">
    <property type="entry name" value="ZF_SP_RING"/>
    <property type="match status" value="1"/>
</dbReference>
<evidence type="ECO:0000313" key="7">
    <source>
        <dbReference type="EMBL" id="KAK5113976.1"/>
    </source>
</evidence>
<dbReference type="PANTHER" id="PTHR10782">
    <property type="entry name" value="ZINC FINGER MIZ DOMAIN-CONTAINING PROTEIN"/>
    <property type="match status" value="1"/>
</dbReference>
<proteinExistence type="predicted"/>
<dbReference type="GO" id="GO:0000785">
    <property type="term" value="C:chromatin"/>
    <property type="evidence" value="ECO:0007669"/>
    <property type="project" value="TreeGrafter"/>
</dbReference>
<name>A0AAN7TSE8_9PEZI</name>
<dbReference type="PANTHER" id="PTHR10782:SF4">
    <property type="entry name" value="TONALLI, ISOFORM E"/>
    <property type="match status" value="1"/>
</dbReference>
<evidence type="ECO:0000259" key="6">
    <source>
        <dbReference type="PROSITE" id="PS51044"/>
    </source>
</evidence>
<evidence type="ECO:0000256" key="3">
    <source>
        <dbReference type="ARBA" id="ARBA00022833"/>
    </source>
</evidence>
<evidence type="ECO:0000256" key="2">
    <source>
        <dbReference type="ARBA" id="ARBA00022771"/>
    </source>
</evidence>
<dbReference type="InterPro" id="IPR013083">
    <property type="entry name" value="Znf_RING/FYVE/PHD"/>
</dbReference>
<keyword evidence="2 4" id="KW-0863">Zinc-finger</keyword>
<dbReference type="GO" id="GO:0008270">
    <property type="term" value="F:zinc ion binding"/>
    <property type="evidence" value="ECO:0007669"/>
    <property type="project" value="UniProtKB-KW"/>
</dbReference>
<feature type="region of interest" description="Disordered" evidence="5">
    <location>
        <begin position="584"/>
        <end position="610"/>
    </location>
</feature>
<feature type="compositionally biased region" description="Low complexity" evidence="5">
    <location>
        <begin position="584"/>
        <end position="599"/>
    </location>
</feature>
<evidence type="ECO:0000256" key="5">
    <source>
        <dbReference type="SAM" id="MobiDB-lite"/>
    </source>
</evidence>
<gene>
    <name evidence="7" type="ORF">LTR62_003099</name>
</gene>
<evidence type="ECO:0000313" key="8">
    <source>
        <dbReference type="Proteomes" id="UP001310890"/>
    </source>
</evidence>
<feature type="domain" description="SP-RING-type" evidence="6">
    <location>
        <begin position="881"/>
        <end position="978"/>
    </location>
</feature>
<feature type="compositionally biased region" description="Low complexity" evidence="5">
    <location>
        <begin position="216"/>
        <end position="228"/>
    </location>
</feature>
<protein>
    <recommendedName>
        <fullName evidence="6">SP-RING-type domain-containing protein</fullName>
    </recommendedName>
</protein>
<keyword evidence="3" id="KW-0862">Zinc</keyword>
<feature type="compositionally biased region" description="Polar residues" evidence="5">
    <location>
        <begin position="231"/>
        <end position="241"/>
    </location>
</feature>
<keyword evidence="1" id="KW-0479">Metal-binding</keyword>
<dbReference type="EMBL" id="JAVRRL010000020">
    <property type="protein sequence ID" value="KAK5113976.1"/>
    <property type="molecule type" value="Genomic_DNA"/>
</dbReference>
<comment type="caution">
    <text evidence="7">The sequence shown here is derived from an EMBL/GenBank/DDBJ whole genome shotgun (WGS) entry which is preliminary data.</text>
</comment>
<feature type="region of interest" description="Disordered" evidence="5">
    <location>
        <begin position="165"/>
        <end position="185"/>
    </location>
</feature>
<organism evidence="7 8">
    <name type="scientific">Meristemomyces frigidus</name>
    <dbReference type="NCBI Taxonomy" id="1508187"/>
    <lineage>
        <taxon>Eukaryota</taxon>
        <taxon>Fungi</taxon>
        <taxon>Dikarya</taxon>
        <taxon>Ascomycota</taxon>
        <taxon>Pezizomycotina</taxon>
        <taxon>Dothideomycetes</taxon>
        <taxon>Dothideomycetidae</taxon>
        <taxon>Mycosphaerellales</taxon>
        <taxon>Teratosphaeriaceae</taxon>
        <taxon>Meristemomyces</taxon>
    </lineage>
</organism>
<dbReference type="InterPro" id="IPR004181">
    <property type="entry name" value="Znf_MIZ"/>
</dbReference>
<feature type="region of interest" description="Disordered" evidence="5">
    <location>
        <begin position="138"/>
        <end position="157"/>
    </location>
</feature>